<reference evidence="3" key="2">
    <citation type="submission" date="2025-08" db="UniProtKB">
        <authorList>
            <consortium name="RefSeq"/>
        </authorList>
    </citation>
    <scope>IDENTIFICATION</scope>
</reference>
<dbReference type="PANTHER" id="PTHR32108:SF5">
    <property type="entry name" value="DYNACTIN SUBUNIT 1-LIKE"/>
    <property type="match status" value="1"/>
</dbReference>
<reference evidence="2" key="1">
    <citation type="journal article" date="2020" name="Nat. Genet.">
        <title>Genomic diversifications of five Gossypium allopolyploid species and their impact on cotton improvement.</title>
        <authorList>
            <person name="Chen Z.J."/>
            <person name="Sreedasyam A."/>
            <person name="Ando A."/>
            <person name="Song Q."/>
            <person name="De Santiago L.M."/>
            <person name="Hulse-Kemp A.M."/>
            <person name="Ding M."/>
            <person name="Ye W."/>
            <person name="Kirkbride R.C."/>
            <person name="Jenkins J."/>
            <person name="Plott C."/>
            <person name="Lovell J."/>
            <person name="Lin Y.M."/>
            <person name="Vaughn R."/>
            <person name="Liu B."/>
            <person name="Simpson S."/>
            <person name="Scheffler B.E."/>
            <person name="Wen L."/>
            <person name="Saski C.A."/>
            <person name="Grover C.E."/>
            <person name="Hu G."/>
            <person name="Conover J.L."/>
            <person name="Carlson J.W."/>
            <person name="Shu S."/>
            <person name="Boston L.B."/>
            <person name="Williams M."/>
            <person name="Peterson D.G."/>
            <person name="McGee K."/>
            <person name="Jones D.C."/>
            <person name="Wendel J.F."/>
            <person name="Stelly D.M."/>
            <person name="Grimwood J."/>
            <person name="Schmutz J."/>
        </authorList>
    </citation>
    <scope>NUCLEOTIDE SEQUENCE [LARGE SCALE GENOMIC DNA]</scope>
    <source>
        <strain evidence="2">cv. TM-1</strain>
    </source>
</reference>
<feature type="region of interest" description="Disordered" evidence="1">
    <location>
        <begin position="263"/>
        <end position="309"/>
    </location>
</feature>
<gene>
    <name evidence="3" type="primary">LOC107894657</name>
</gene>
<feature type="region of interest" description="Disordered" evidence="1">
    <location>
        <begin position="449"/>
        <end position="477"/>
    </location>
</feature>
<name>A0A1U8IB06_GOSHI</name>
<sequence>MDLMVRSREETLEQNDQMAKIMEMMSALVKGKGPMNPDIVEPQSRVNLDQDPPHLPRFTLLHTHTTQRGYAQWEPTGLEQRPAPPANLGQRMFVSNPGASPTDPLVPDLDDSAEIARLKLDDHDAKEKYRSLEERLKVIESTEVLSALSAKKLSLVPDLVLPPKFKVPDFEKYDGTRCPKVHLIIFCWKMTGYKPTEIFKQYAQRWRDISAQVEPPLTKTEITILFINTLKALFYDKLVGSVLKDFADIVISGELIENAIKSGRMEGSDSSRRAAPVKKRELENHLVGTGSRYTPNPYPNQPRPQYHSSPNVYFPPQNPHYQTPPPYPSYPVYATNNQTLVTAFPQNIIPFQGEPKKEQRPPRPNPEKLQFTPIPVSYGELYPKLLEKQLISPYYMAPLKPPYPKWFDPNTSCAYHAGNQGHSTKNCLAFERRVERLIDAGILRFDGTGGKAGKSFPNHTEGNVSVVGEEDKRQSRR</sequence>
<keyword evidence="2" id="KW-1185">Reference proteome</keyword>
<proteinExistence type="predicted"/>
<protein>
    <submittedName>
        <fullName evidence="3">Uncharacterized protein</fullName>
    </submittedName>
</protein>
<dbReference type="GeneID" id="107894657"/>
<dbReference type="PANTHER" id="PTHR32108">
    <property type="entry name" value="DNA-DIRECTED RNA POLYMERASE SUBUNIT ALPHA"/>
    <property type="match status" value="1"/>
</dbReference>
<dbReference type="PaxDb" id="3635-A0A1U8IB06"/>
<accession>A0A1U8IB06</accession>
<feature type="compositionally biased region" description="Basic and acidic residues" evidence="1">
    <location>
        <begin position="263"/>
        <end position="284"/>
    </location>
</feature>
<dbReference type="AlphaFoldDB" id="A0A1U8IB06"/>
<evidence type="ECO:0000313" key="3">
    <source>
        <dbReference type="RefSeq" id="XP_016675401.1"/>
    </source>
</evidence>
<dbReference type="Proteomes" id="UP000818029">
    <property type="component" value="Chromosome A13"/>
</dbReference>
<organism evidence="2 3">
    <name type="scientific">Gossypium hirsutum</name>
    <name type="common">Upland cotton</name>
    <name type="synonym">Gossypium mexicanum</name>
    <dbReference type="NCBI Taxonomy" id="3635"/>
    <lineage>
        <taxon>Eukaryota</taxon>
        <taxon>Viridiplantae</taxon>
        <taxon>Streptophyta</taxon>
        <taxon>Embryophyta</taxon>
        <taxon>Tracheophyta</taxon>
        <taxon>Spermatophyta</taxon>
        <taxon>Magnoliopsida</taxon>
        <taxon>eudicotyledons</taxon>
        <taxon>Gunneridae</taxon>
        <taxon>Pentapetalae</taxon>
        <taxon>rosids</taxon>
        <taxon>malvids</taxon>
        <taxon>Malvales</taxon>
        <taxon>Malvaceae</taxon>
        <taxon>Malvoideae</taxon>
        <taxon>Gossypium</taxon>
    </lineage>
</organism>
<dbReference type="RefSeq" id="XP_016675401.1">
    <property type="nucleotide sequence ID" value="XM_016819912.1"/>
</dbReference>
<evidence type="ECO:0000313" key="2">
    <source>
        <dbReference type="Proteomes" id="UP000818029"/>
    </source>
</evidence>
<evidence type="ECO:0000256" key="1">
    <source>
        <dbReference type="SAM" id="MobiDB-lite"/>
    </source>
</evidence>
<dbReference type="KEGG" id="ghi:107894657"/>